<protein>
    <submittedName>
        <fullName evidence="2">Uncharacterized protein</fullName>
    </submittedName>
</protein>
<accession>A0A450SW82</accession>
<proteinExistence type="predicted"/>
<name>A0A450SW82_9GAMM</name>
<evidence type="ECO:0000256" key="1">
    <source>
        <dbReference type="SAM" id="MobiDB-lite"/>
    </source>
</evidence>
<organism evidence="2">
    <name type="scientific">Candidatus Kentrum sp. DK</name>
    <dbReference type="NCBI Taxonomy" id="2126562"/>
    <lineage>
        <taxon>Bacteria</taxon>
        <taxon>Pseudomonadati</taxon>
        <taxon>Pseudomonadota</taxon>
        <taxon>Gammaproteobacteria</taxon>
        <taxon>Candidatus Kentrum</taxon>
    </lineage>
</organism>
<feature type="region of interest" description="Disordered" evidence="1">
    <location>
        <begin position="1"/>
        <end position="20"/>
    </location>
</feature>
<reference evidence="2" key="1">
    <citation type="submission" date="2019-02" db="EMBL/GenBank/DDBJ databases">
        <authorList>
            <person name="Gruber-Vodicka R. H."/>
            <person name="Seah K. B. B."/>
        </authorList>
    </citation>
    <scope>NUCLEOTIDE SEQUENCE</scope>
    <source>
        <strain evidence="2">BECK_DK161</strain>
    </source>
</reference>
<feature type="region of interest" description="Disordered" evidence="1">
    <location>
        <begin position="113"/>
        <end position="167"/>
    </location>
</feature>
<sequence length="167" mass="18658">MPWSNQSYRRGTSRPCGAKEPPWRAALPAAALFRCTTQESRNFVFPIRKYSLRSWPRPKAAHFSAQGAVGNNCSSSRITRSPGRAFALSHNGYRPVGIAGNHYRPINALLFGRPILPPRREPPSDFPTRTRNRHNRERGDTPDASGRHRCGRPGGGSGSRRLPLYRA</sequence>
<dbReference type="AlphaFoldDB" id="A0A450SW82"/>
<feature type="compositionally biased region" description="Polar residues" evidence="1">
    <location>
        <begin position="1"/>
        <end position="10"/>
    </location>
</feature>
<evidence type="ECO:0000313" key="2">
    <source>
        <dbReference type="EMBL" id="VFJ58247.1"/>
    </source>
</evidence>
<dbReference type="EMBL" id="CAADEY010000064">
    <property type="protein sequence ID" value="VFJ58247.1"/>
    <property type="molecule type" value="Genomic_DNA"/>
</dbReference>
<gene>
    <name evidence="2" type="ORF">BECKDK2373C_GA0170839_10646</name>
</gene>